<comment type="caution">
    <text evidence="8">The sequence shown here is derived from an EMBL/GenBank/DDBJ whole genome shotgun (WGS) entry which is preliminary data.</text>
</comment>
<evidence type="ECO:0000256" key="6">
    <source>
        <dbReference type="SAM" id="Phobius"/>
    </source>
</evidence>
<sequence>MPQPQLTKLHRSRQHRMIAGVMGGIAEYFGWSPTVTRILFVIISCCSVAVPGIIIYLILWILMPNATPDSYR</sequence>
<keyword evidence="2" id="KW-1003">Cell membrane</keyword>
<dbReference type="PANTHER" id="PTHR33885:SF3">
    <property type="entry name" value="PHAGE SHOCK PROTEIN C"/>
    <property type="match status" value="1"/>
</dbReference>
<protein>
    <submittedName>
        <fullName evidence="8">Stress-responsive transcriptional regulator</fullName>
    </submittedName>
</protein>
<evidence type="ECO:0000259" key="7">
    <source>
        <dbReference type="Pfam" id="PF04024"/>
    </source>
</evidence>
<dbReference type="PANTHER" id="PTHR33885">
    <property type="entry name" value="PHAGE SHOCK PROTEIN C"/>
    <property type="match status" value="1"/>
</dbReference>
<name>A0A1B6W0I3_9NEIS</name>
<dbReference type="InterPro" id="IPR052027">
    <property type="entry name" value="PspC"/>
</dbReference>
<feature type="domain" description="Phage shock protein PspC N-terminal" evidence="7">
    <location>
        <begin position="8"/>
        <end position="65"/>
    </location>
</feature>
<keyword evidence="5 6" id="KW-0472">Membrane</keyword>
<dbReference type="Proteomes" id="UP000077726">
    <property type="component" value="Unassembled WGS sequence"/>
</dbReference>
<dbReference type="RefSeq" id="WP_064089052.1">
    <property type="nucleotide sequence ID" value="NZ_LXSQ01000007.1"/>
</dbReference>
<evidence type="ECO:0000256" key="4">
    <source>
        <dbReference type="ARBA" id="ARBA00022989"/>
    </source>
</evidence>
<proteinExistence type="predicted"/>
<keyword evidence="9" id="KW-1185">Reference proteome</keyword>
<evidence type="ECO:0000256" key="5">
    <source>
        <dbReference type="ARBA" id="ARBA00023136"/>
    </source>
</evidence>
<comment type="subcellular location">
    <subcellularLocation>
        <location evidence="1">Cell membrane</location>
        <topology evidence="1">Single-pass membrane protein</topology>
    </subcellularLocation>
</comment>
<dbReference type="OrthoDB" id="9154309at2"/>
<keyword evidence="4 6" id="KW-1133">Transmembrane helix</keyword>
<dbReference type="GO" id="GO:0005886">
    <property type="term" value="C:plasma membrane"/>
    <property type="evidence" value="ECO:0007669"/>
    <property type="project" value="UniProtKB-SubCell"/>
</dbReference>
<dbReference type="STRING" id="1795832.A7Q00_02380"/>
<dbReference type="Pfam" id="PF04024">
    <property type="entry name" value="PspC"/>
    <property type="match status" value="1"/>
</dbReference>
<evidence type="ECO:0000313" key="9">
    <source>
        <dbReference type="Proteomes" id="UP000077726"/>
    </source>
</evidence>
<feature type="transmembrane region" description="Helical" evidence="6">
    <location>
        <begin position="38"/>
        <end position="62"/>
    </location>
</feature>
<dbReference type="InterPro" id="IPR007168">
    <property type="entry name" value="Phageshock_PspC_N"/>
</dbReference>
<keyword evidence="3 6" id="KW-0812">Transmembrane</keyword>
<dbReference type="EMBL" id="LXSQ01000007">
    <property type="protein sequence ID" value="OAM44090.1"/>
    <property type="molecule type" value="Genomic_DNA"/>
</dbReference>
<dbReference type="AlphaFoldDB" id="A0A1B6W0I3"/>
<evidence type="ECO:0000256" key="1">
    <source>
        <dbReference type="ARBA" id="ARBA00004162"/>
    </source>
</evidence>
<reference evidence="9" key="1">
    <citation type="submission" date="2016-05" db="EMBL/GenBank/DDBJ databases">
        <title>Draft genome of Corynebacterium afermentans subsp. afermentans LCDC 88199T.</title>
        <authorList>
            <person name="Bernier A.-M."/>
            <person name="Bernard K."/>
        </authorList>
    </citation>
    <scope>NUCLEOTIDE SEQUENCE [LARGE SCALE GENOMIC DNA]</scope>
    <source>
        <strain evidence="9">NML130454</strain>
    </source>
</reference>
<evidence type="ECO:0000256" key="3">
    <source>
        <dbReference type="ARBA" id="ARBA00022692"/>
    </source>
</evidence>
<evidence type="ECO:0000313" key="8">
    <source>
        <dbReference type="EMBL" id="OAM44090.1"/>
    </source>
</evidence>
<accession>A0A1B6W0I3</accession>
<evidence type="ECO:0000256" key="2">
    <source>
        <dbReference type="ARBA" id="ARBA00022475"/>
    </source>
</evidence>
<organism evidence="8 9">
    <name type="scientific">Eikenella halliae</name>
    <dbReference type="NCBI Taxonomy" id="1795832"/>
    <lineage>
        <taxon>Bacteria</taxon>
        <taxon>Pseudomonadati</taxon>
        <taxon>Pseudomonadota</taxon>
        <taxon>Betaproteobacteria</taxon>
        <taxon>Neisseriales</taxon>
        <taxon>Neisseriaceae</taxon>
        <taxon>Eikenella</taxon>
    </lineage>
</organism>
<gene>
    <name evidence="8" type="ORF">A7Q00_02380</name>
</gene>